<organism evidence="6 7">
    <name type="scientific">Paroceanicella profunda</name>
    <dbReference type="NCBI Taxonomy" id="2579971"/>
    <lineage>
        <taxon>Bacteria</taxon>
        <taxon>Pseudomonadati</taxon>
        <taxon>Pseudomonadota</taxon>
        <taxon>Alphaproteobacteria</taxon>
        <taxon>Rhodobacterales</taxon>
        <taxon>Paracoccaceae</taxon>
        <taxon>Paroceanicella</taxon>
    </lineage>
</organism>
<dbReference type="GO" id="GO:0008115">
    <property type="term" value="F:sarcosine oxidase activity"/>
    <property type="evidence" value="ECO:0007669"/>
    <property type="project" value="TreeGrafter"/>
</dbReference>
<evidence type="ECO:0000313" key="6">
    <source>
        <dbReference type="EMBL" id="QDL92450.1"/>
    </source>
</evidence>
<dbReference type="Gene3D" id="3.50.50.60">
    <property type="entry name" value="FAD/NAD(P)-binding domain"/>
    <property type="match status" value="1"/>
</dbReference>
<dbReference type="Pfam" id="PF01266">
    <property type="entry name" value="DAO"/>
    <property type="match status" value="1"/>
</dbReference>
<dbReference type="OrthoDB" id="9806257at2"/>
<evidence type="ECO:0000256" key="3">
    <source>
        <dbReference type="ARBA" id="ARBA00022827"/>
    </source>
</evidence>
<evidence type="ECO:0000256" key="2">
    <source>
        <dbReference type="ARBA" id="ARBA00022630"/>
    </source>
</evidence>
<dbReference type="Proteomes" id="UP000305888">
    <property type="component" value="Chromosome"/>
</dbReference>
<evidence type="ECO:0000256" key="1">
    <source>
        <dbReference type="ARBA" id="ARBA00001974"/>
    </source>
</evidence>
<gene>
    <name evidence="6" type="ORF">FDP22_12065</name>
</gene>
<evidence type="ECO:0000259" key="5">
    <source>
        <dbReference type="Pfam" id="PF01266"/>
    </source>
</evidence>
<dbReference type="InterPro" id="IPR006076">
    <property type="entry name" value="FAD-dep_OxRdtase"/>
</dbReference>
<keyword evidence="7" id="KW-1185">Reference proteome</keyword>
<name>A0A5B8FYK7_9RHOB</name>
<dbReference type="PANTHER" id="PTHR10961:SF46">
    <property type="entry name" value="PEROXISOMAL SARCOSINE OXIDASE"/>
    <property type="match status" value="1"/>
</dbReference>
<keyword evidence="4" id="KW-0560">Oxidoreductase</keyword>
<dbReference type="SUPFAM" id="SSF51905">
    <property type="entry name" value="FAD/NAD(P)-binding domain"/>
    <property type="match status" value="1"/>
</dbReference>
<evidence type="ECO:0000256" key="4">
    <source>
        <dbReference type="ARBA" id="ARBA00023002"/>
    </source>
</evidence>
<sequence>MVRRGGRRLRPGPGLSGMAARGRPWVGAACIIRRAAAMCAPQAIKRECSMKSMSRRALVVGAGINGLCTARALVHRGWEVKLLEAGPLPNPHAASHDFHRLIRPHYADHPVYASRFGAALAAWEEVWRDLGATHYVPRGMVALSRAPGDWSERAGISLAAHGIAHSVLPAEELASRFPHLETEGVRSALWTGQGGALLADRILAGLAEWLAGRGVRLHPHTPVTGVDAAAGRVETPRGSFSADLVVLATGVTLPDISPVPVPGAEPRRCTVVYADIPPDLLPLWEDAPCWIDLGDGDDLWGMPPMLGLPAKFGCGLDTRAGDPAREREASDADTDRILSHYLGRMKGAERFIPRATVANFYLMAEEERFFLRQQGRVISLSADSGHGFKFGALTGEDVARAIEDDRVEETARLLAAL</sequence>
<comment type="cofactor">
    <cofactor evidence="1">
        <name>FAD</name>
        <dbReference type="ChEBI" id="CHEBI:57692"/>
    </cofactor>
</comment>
<keyword evidence="3" id="KW-0274">FAD</keyword>
<dbReference type="PANTHER" id="PTHR10961">
    <property type="entry name" value="PEROXISOMAL SARCOSINE OXIDASE"/>
    <property type="match status" value="1"/>
</dbReference>
<feature type="domain" description="FAD dependent oxidoreductase" evidence="5">
    <location>
        <begin position="57"/>
        <end position="400"/>
    </location>
</feature>
<proteinExistence type="predicted"/>
<dbReference type="Gene3D" id="3.30.9.10">
    <property type="entry name" value="D-Amino Acid Oxidase, subunit A, domain 2"/>
    <property type="match status" value="1"/>
</dbReference>
<reference evidence="6 7" key="1">
    <citation type="submission" date="2019-06" db="EMBL/GenBank/DDBJ databases">
        <title>Genome sequence of Rhodobacteraceae bacterium D4M1.</title>
        <authorList>
            <person name="Cao J."/>
        </authorList>
    </citation>
    <scope>NUCLEOTIDE SEQUENCE [LARGE SCALE GENOMIC DNA]</scope>
    <source>
        <strain evidence="6 7">D4M1</strain>
    </source>
</reference>
<dbReference type="InterPro" id="IPR036188">
    <property type="entry name" value="FAD/NAD-bd_sf"/>
</dbReference>
<keyword evidence="2" id="KW-0285">Flavoprotein</keyword>
<evidence type="ECO:0000313" key="7">
    <source>
        <dbReference type="Proteomes" id="UP000305888"/>
    </source>
</evidence>
<dbReference type="EMBL" id="CP040818">
    <property type="protein sequence ID" value="QDL92450.1"/>
    <property type="molecule type" value="Genomic_DNA"/>
</dbReference>
<dbReference type="AlphaFoldDB" id="A0A5B8FYK7"/>
<dbReference type="KEGG" id="ppru:FDP22_12065"/>
<dbReference type="GO" id="GO:0050660">
    <property type="term" value="F:flavin adenine dinucleotide binding"/>
    <property type="evidence" value="ECO:0007669"/>
    <property type="project" value="InterPro"/>
</dbReference>
<dbReference type="InterPro" id="IPR045170">
    <property type="entry name" value="MTOX"/>
</dbReference>
<protein>
    <submittedName>
        <fullName evidence="6">FAD-binding oxidoreductase</fullName>
    </submittedName>
</protein>
<accession>A0A5B8FYK7</accession>